<keyword evidence="4" id="KW-1185">Reference proteome</keyword>
<accession>A0ABV8TRV0</accession>
<organism evidence="3 4">
    <name type="scientific">Streptomyces andamanensis</name>
    <dbReference type="NCBI Taxonomy" id="1565035"/>
    <lineage>
        <taxon>Bacteria</taxon>
        <taxon>Bacillati</taxon>
        <taxon>Actinomycetota</taxon>
        <taxon>Actinomycetes</taxon>
        <taxon>Kitasatosporales</taxon>
        <taxon>Streptomycetaceae</taxon>
        <taxon>Streptomyces</taxon>
    </lineage>
</organism>
<dbReference type="InterPro" id="IPR001509">
    <property type="entry name" value="Epimerase_deHydtase"/>
</dbReference>
<reference evidence="4" key="1">
    <citation type="journal article" date="2019" name="Int. J. Syst. Evol. Microbiol.">
        <title>The Global Catalogue of Microorganisms (GCM) 10K type strain sequencing project: providing services to taxonomists for standard genome sequencing and annotation.</title>
        <authorList>
            <consortium name="The Broad Institute Genomics Platform"/>
            <consortium name="The Broad Institute Genome Sequencing Center for Infectious Disease"/>
            <person name="Wu L."/>
            <person name="Ma J."/>
        </authorList>
    </citation>
    <scope>NUCLEOTIDE SEQUENCE [LARGE SCALE GENOMIC DNA]</scope>
    <source>
        <strain evidence="4">PCU 347</strain>
    </source>
</reference>
<evidence type="ECO:0000259" key="2">
    <source>
        <dbReference type="Pfam" id="PF01370"/>
    </source>
</evidence>
<dbReference type="Pfam" id="PF01370">
    <property type="entry name" value="Epimerase"/>
    <property type="match status" value="1"/>
</dbReference>
<dbReference type="PANTHER" id="PTHR48079">
    <property type="entry name" value="PROTEIN YEEZ"/>
    <property type="match status" value="1"/>
</dbReference>
<dbReference type="CDD" id="cd05262">
    <property type="entry name" value="SDR_a7"/>
    <property type="match status" value="1"/>
</dbReference>
<evidence type="ECO:0000313" key="4">
    <source>
        <dbReference type="Proteomes" id="UP001595824"/>
    </source>
</evidence>
<dbReference type="InterPro" id="IPR036291">
    <property type="entry name" value="NAD(P)-bd_dom_sf"/>
</dbReference>
<feature type="domain" description="NAD-dependent epimerase/dehydratase" evidence="2">
    <location>
        <begin position="4"/>
        <end position="212"/>
    </location>
</feature>
<dbReference type="Gene3D" id="3.40.50.720">
    <property type="entry name" value="NAD(P)-binding Rossmann-like Domain"/>
    <property type="match status" value="1"/>
</dbReference>
<dbReference type="EMBL" id="JBHSDP010000029">
    <property type="protein sequence ID" value="MFC4333233.1"/>
    <property type="molecule type" value="Genomic_DNA"/>
</dbReference>
<feature type="region of interest" description="Disordered" evidence="1">
    <location>
        <begin position="268"/>
        <end position="291"/>
    </location>
</feature>
<comment type="caution">
    <text evidence="3">The sequence shown here is derived from an EMBL/GenBank/DDBJ whole genome shotgun (WGS) entry which is preliminary data.</text>
</comment>
<sequence>MKLFVTGASGFVGSAVVPELLSAGHQVLGLARTDAAAAAIGAAGAEVLRGDLADLDALRTGARAAAGVVHLAFVHDFDDFGKAVRTDRAAIDAIGAVLAGTGKPFVAAATVPAVPGRAATEEDDPQDTGPLAGRAQNARAVLGRAARGVRSAVVRLPHTVHAAGGRGGFAGVLFDLARRGGVSGYVGDGSARWPAVHVRDTARLFRIAVEEAPPGSVLHAVHEEGVTLLDTATAIGRALNVPVRSVEADALGFLGHLATVDKPASSARTRQRFGWTPSGPSLLDDLDPEGV</sequence>
<evidence type="ECO:0000313" key="3">
    <source>
        <dbReference type="EMBL" id="MFC4333233.1"/>
    </source>
</evidence>
<dbReference type="SUPFAM" id="SSF51735">
    <property type="entry name" value="NAD(P)-binding Rossmann-fold domains"/>
    <property type="match status" value="1"/>
</dbReference>
<name>A0ABV8TRV0_9ACTN</name>
<protein>
    <submittedName>
        <fullName evidence="3">SDR family oxidoreductase</fullName>
    </submittedName>
</protein>
<proteinExistence type="predicted"/>
<dbReference type="Proteomes" id="UP001595824">
    <property type="component" value="Unassembled WGS sequence"/>
</dbReference>
<gene>
    <name evidence="3" type="ORF">ACFPC0_36840</name>
</gene>
<dbReference type="InterPro" id="IPR051783">
    <property type="entry name" value="NAD(P)-dependent_oxidoreduct"/>
</dbReference>
<dbReference type="RefSeq" id="WP_381744568.1">
    <property type="nucleotide sequence ID" value="NZ_JBHSDP010000029.1"/>
</dbReference>
<dbReference type="PANTHER" id="PTHR48079:SF9">
    <property type="entry name" value="PUTATIVE-RELATED"/>
    <property type="match status" value="1"/>
</dbReference>
<evidence type="ECO:0000256" key="1">
    <source>
        <dbReference type="SAM" id="MobiDB-lite"/>
    </source>
</evidence>